<proteinExistence type="predicted"/>
<dbReference type="InterPro" id="IPR051606">
    <property type="entry name" value="Polyketide_Oxido-like"/>
</dbReference>
<dbReference type="GO" id="GO:0042602">
    <property type="term" value="F:riboflavin reductase (NADPH) activity"/>
    <property type="evidence" value="ECO:0007669"/>
    <property type="project" value="TreeGrafter"/>
</dbReference>
<dbReference type="OrthoDB" id="4115876at2"/>
<dbReference type="SUPFAM" id="SSF51735">
    <property type="entry name" value="NAD(P)-binding Rossmann-fold domains"/>
    <property type="match status" value="1"/>
</dbReference>
<dbReference type="EMBL" id="FZPH01000013">
    <property type="protein sequence ID" value="SNT61187.1"/>
    <property type="molecule type" value="Genomic_DNA"/>
</dbReference>
<dbReference type="RefSeq" id="WP_089253464.1">
    <property type="nucleotide sequence ID" value="NZ_FZPH01000013.1"/>
</dbReference>
<feature type="domain" description="NAD(P)-binding" evidence="1">
    <location>
        <begin position="7"/>
        <end position="201"/>
    </location>
</feature>
<dbReference type="Gene3D" id="3.40.50.720">
    <property type="entry name" value="NAD(P)-binding Rossmann-like Domain"/>
    <property type="match status" value="1"/>
</dbReference>
<dbReference type="PANTHER" id="PTHR43355:SF2">
    <property type="entry name" value="FLAVIN REDUCTASE (NADPH)"/>
    <property type="match status" value="1"/>
</dbReference>
<name>A0A239P240_9ACTN</name>
<organism evidence="2 3">
    <name type="scientific">Asanoa hainanensis</name>
    <dbReference type="NCBI Taxonomy" id="560556"/>
    <lineage>
        <taxon>Bacteria</taxon>
        <taxon>Bacillati</taxon>
        <taxon>Actinomycetota</taxon>
        <taxon>Actinomycetes</taxon>
        <taxon>Micromonosporales</taxon>
        <taxon>Micromonosporaceae</taxon>
        <taxon>Asanoa</taxon>
    </lineage>
</organism>
<reference evidence="2 3" key="1">
    <citation type="submission" date="2017-06" db="EMBL/GenBank/DDBJ databases">
        <authorList>
            <person name="Kim H.J."/>
            <person name="Triplett B.A."/>
        </authorList>
    </citation>
    <scope>NUCLEOTIDE SEQUENCE [LARGE SCALE GENOMIC DNA]</scope>
    <source>
        <strain evidence="2 3">CGMCC 4.5593</strain>
    </source>
</reference>
<dbReference type="InterPro" id="IPR016040">
    <property type="entry name" value="NAD(P)-bd_dom"/>
</dbReference>
<accession>A0A239P240</accession>
<gene>
    <name evidence="2" type="ORF">SAMN05421812_11321</name>
</gene>
<sequence>MKITVLGATGGTGQHVVRRALDAGHHVTAVVRDPARLPVGADPRLDVVIADAFDPDEIAAAVSGRDAVVDALGPRPKAEATVCSRGAAAVVAAMTANNPTARLLVVTGSGHVRDAGDGPFTRYLFKPLIGSTLLKKQFDDFARTERLVFDSELRWTVLRPPQLTDGGRKPYRTAVDRNVRGGLKLSRADLADAIMAALDDPATVGRVVGLGY</sequence>
<dbReference type="InterPro" id="IPR036291">
    <property type="entry name" value="NAD(P)-bd_dom_sf"/>
</dbReference>
<dbReference type="PANTHER" id="PTHR43355">
    <property type="entry name" value="FLAVIN REDUCTASE (NADPH)"/>
    <property type="match status" value="1"/>
</dbReference>
<keyword evidence="3" id="KW-1185">Reference proteome</keyword>
<evidence type="ECO:0000313" key="3">
    <source>
        <dbReference type="Proteomes" id="UP000198362"/>
    </source>
</evidence>
<protein>
    <submittedName>
        <fullName evidence="2">Putative NADH-flavin reductase</fullName>
    </submittedName>
</protein>
<evidence type="ECO:0000313" key="2">
    <source>
        <dbReference type="EMBL" id="SNT61187.1"/>
    </source>
</evidence>
<dbReference type="Pfam" id="PF13460">
    <property type="entry name" value="NAD_binding_10"/>
    <property type="match status" value="1"/>
</dbReference>
<dbReference type="GO" id="GO:0004074">
    <property type="term" value="F:biliverdin reductase [NAD(P)H] activity"/>
    <property type="evidence" value="ECO:0007669"/>
    <property type="project" value="TreeGrafter"/>
</dbReference>
<dbReference type="AlphaFoldDB" id="A0A239P240"/>
<dbReference type="Proteomes" id="UP000198362">
    <property type="component" value="Unassembled WGS sequence"/>
</dbReference>
<evidence type="ECO:0000259" key="1">
    <source>
        <dbReference type="Pfam" id="PF13460"/>
    </source>
</evidence>